<dbReference type="InterPro" id="IPR000086">
    <property type="entry name" value="NUDIX_hydrolase_dom"/>
</dbReference>
<dbReference type="AlphaFoldDB" id="A0A4R6VMY2"/>
<dbReference type="Pfam" id="PF00293">
    <property type="entry name" value="NUDIX"/>
    <property type="match status" value="1"/>
</dbReference>
<dbReference type="EMBL" id="SNYO01000001">
    <property type="protein sequence ID" value="TDQ65202.1"/>
    <property type="molecule type" value="Genomic_DNA"/>
</dbReference>
<evidence type="ECO:0000259" key="4">
    <source>
        <dbReference type="PROSITE" id="PS51462"/>
    </source>
</evidence>
<dbReference type="InterPro" id="IPR020084">
    <property type="entry name" value="NUDIX_hydrolase_CS"/>
</dbReference>
<dbReference type="Gene3D" id="3.90.79.10">
    <property type="entry name" value="Nucleoside Triphosphate Pyrophosphohydrolase"/>
    <property type="match status" value="1"/>
</dbReference>
<evidence type="ECO:0000313" key="5">
    <source>
        <dbReference type="EMBL" id="TDQ65202.1"/>
    </source>
</evidence>
<dbReference type="Proteomes" id="UP000295705">
    <property type="component" value="Unassembled WGS sequence"/>
</dbReference>
<dbReference type="PROSITE" id="PS00893">
    <property type="entry name" value="NUDIX_BOX"/>
    <property type="match status" value="1"/>
</dbReference>
<organism evidence="5 6">
    <name type="scientific">Actinomycetospora succinea</name>
    <dbReference type="NCBI Taxonomy" id="663603"/>
    <lineage>
        <taxon>Bacteria</taxon>
        <taxon>Bacillati</taxon>
        <taxon>Actinomycetota</taxon>
        <taxon>Actinomycetes</taxon>
        <taxon>Pseudonocardiales</taxon>
        <taxon>Pseudonocardiaceae</taxon>
        <taxon>Actinomycetospora</taxon>
    </lineage>
</organism>
<dbReference type="InterPro" id="IPR020476">
    <property type="entry name" value="Nudix_hydrolase"/>
</dbReference>
<dbReference type="InterPro" id="IPR015797">
    <property type="entry name" value="NUDIX_hydrolase-like_dom_sf"/>
</dbReference>
<dbReference type="PANTHER" id="PTHR43736:SF1">
    <property type="entry name" value="DIHYDRONEOPTERIN TRIPHOSPHATE DIPHOSPHATASE"/>
    <property type="match status" value="1"/>
</dbReference>
<dbReference type="GO" id="GO:0016787">
    <property type="term" value="F:hydrolase activity"/>
    <property type="evidence" value="ECO:0007669"/>
    <property type="project" value="UniProtKB-KW"/>
</dbReference>
<sequence length="128" mass="13630">MVEPQGVLFIERPDGVPPVAFPGGKVEPDETVEQAAVRETDEETGLSVRTVHVIGGRVHPTTGARIADVAAELVVPSDSVGPIREVGGEEVVAFWRPVAESLSLLGPTLFGPVRRYLEDLWAGRPATP</sequence>
<dbReference type="PRINTS" id="PR00502">
    <property type="entry name" value="NUDIXFAMILY"/>
</dbReference>
<protein>
    <submittedName>
        <fullName evidence="5">8-oxo-dGTP diphosphatase</fullName>
    </submittedName>
</protein>
<reference evidence="5 6" key="1">
    <citation type="submission" date="2019-03" db="EMBL/GenBank/DDBJ databases">
        <title>Genomic Encyclopedia of Type Strains, Phase IV (KMG-IV): sequencing the most valuable type-strain genomes for metagenomic binning, comparative biology and taxonomic classification.</title>
        <authorList>
            <person name="Goeker M."/>
        </authorList>
    </citation>
    <scope>NUCLEOTIDE SEQUENCE [LARGE SCALE GENOMIC DNA]</scope>
    <source>
        <strain evidence="5 6">DSM 45775</strain>
    </source>
</reference>
<comment type="similarity">
    <text evidence="1 3">Belongs to the Nudix hydrolase family.</text>
</comment>
<keyword evidence="6" id="KW-1185">Reference proteome</keyword>
<evidence type="ECO:0000256" key="2">
    <source>
        <dbReference type="ARBA" id="ARBA00022801"/>
    </source>
</evidence>
<name>A0A4R6VMY2_9PSEU</name>
<keyword evidence="2 3" id="KW-0378">Hydrolase</keyword>
<gene>
    <name evidence="5" type="ORF">EV188_101451</name>
</gene>
<comment type="caution">
    <text evidence="5">The sequence shown here is derived from an EMBL/GenBank/DDBJ whole genome shotgun (WGS) entry which is preliminary data.</text>
</comment>
<dbReference type="PANTHER" id="PTHR43736">
    <property type="entry name" value="ADP-RIBOSE PYROPHOSPHATASE"/>
    <property type="match status" value="1"/>
</dbReference>
<dbReference type="PROSITE" id="PS51462">
    <property type="entry name" value="NUDIX"/>
    <property type="match status" value="1"/>
</dbReference>
<dbReference type="SUPFAM" id="SSF55811">
    <property type="entry name" value="Nudix"/>
    <property type="match status" value="1"/>
</dbReference>
<evidence type="ECO:0000256" key="1">
    <source>
        <dbReference type="ARBA" id="ARBA00005582"/>
    </source>
</evidence>
<evidence type="ECO:0000256" key="3">
    <source>
        <dbReference type="RuleBase" id="RU003476"/>
    </source>
</evidence>
<evidence type="ECO:0000313" key="6">
    <source>
        <dbReference type="Proteomes" id="UP000295705"/>
    </source>
</evidence>
<accession>A0A4R6VMY2</accession>
<feature type="domain" description="Nudix hydrolase" evidence="4">
    <location>
        <begin position="1"/>
        <end position="121"/>
    </location>
</feature>
<proteinExistence type="inferred from homology"/>